<dbReference type="PANTHER" id="PTHR38454:SF1">
    <property type="entry name" value="INTEGRAL MEMBRANE PROTEIN"/>
    <property type="match status" value="1"/>
</dbReference>
<proteinExistence type="predicted"/>
<dbReference type="Proteomes" id="UP000243232">
    <property type="component" value="Chromosome I"/>
</dbReference>
<feature type="transmembrane region" description="Helical" evidence="1">
    <location>
        <begin position="331"/>
        <end position="350"/>
    </location>
</feature>
<feature type="transmembrane region" description="Helical" evidence="1">
    <location>
        <begin position="242"/>
        <end position="265"/>
    </location>
</feature>
<feature type="transmembrane region" description="Helical" evidence="1">
    <location>
        <begin position="20"/>
        <end position="42"/>
    </location>
</feature>
<feature type="transmembrane region" description="Helical" evidence="1">
    <location>
        <begin position="370"/>
        <end position="390"/>
    </location>
</feature>
<feature type="transmembrane region" description="Helical" evidence="1">
    <location>
        <begin position="117"/>
        <end position="134"/>
    </location>
</feature>
<feature type="transmembrane region" description="Helical" evidence="1">
    <location>
        <begin position="748"/>
        <end position="766"/>
    </location>
</feature>
<keyword evidence="3" id="KW-1185">Reference proteome</keyword>
<feature type="transmembrane region" description="Helical" evidence="1">
    <location>
        <begin position="277"/>
        <end position="301"/>
    </location>
</feature>
<feature type="transmembrane region" description="Helical" evidence="1">
    <location>
        <begin position="196"/>
        <end position="222"/>
    </location>
</feature>
<feature type="transmembrane region" description="Helical" evidence="1">
    <location>
        <begin position="141"/>
        <end position="160"/>
    </location>
</feature>
<feature type="transmembrane region" description="Helical" evidence="1">
    <location>
        <begin position="307"/>
        <end position="324"/>
    </location>
</feature>
<keyword evidence="1" id="KW-0472">Membrane</keyword>
<reference evidence="3" key="1">
    <citation type="submission" date="2016-10" db="EMBL/GenBank/DDBJ databases">
        <authorList>
            <person name="Varghese N."/>
            <person name="Submissions S."/>
        </authorList>
    </citation>
    <scope>NUCLEOTIDE SEQUENCE [LARGE SCALE GENOMIC DNA]</scope>
    <source>
        <strain evidence="3">DSM 17875</strain>
    </source>
</reference>
<name>A0A1H2HRY5_9PSED</name>
<gene>
    <name evidence="2" type="ORF">SAMN05216296_3217</name>
</gene>
<feature type="transmembrane region" description="Helical" evidence="1">
    <location>
        <begin position="434"/>
        <end position="453"/>
    </location>
</feature>
<evidence type="ECO:0000313" key="3">
    <source>
        <dbReference type="Proteomes" id="UP000243232"/>
    </source>
</evidence>
<organism evidence="2 3">
    <name type="scientific">Pseudomonas pohangensis</name>
    <dbReference type="NCBI Taxonomy" id="364197"/>
    <lineage>
        <taxon>Bacteria</taxon>
        <taxon>Pseudomonadati</taxon>
        <taxon>Pseudomonadota</taxon>
        <taxon>Gammaproteobacteria</taxon>
        <taxon>Pseudomonadales</taxon>
        <taxon>Pseudomonadaceae</taxon>
        <taxon>Pseudomonas</taxon>
    </lineage>
</organism>
<dbReference type="PANTHER" id="PTHR38454">
    <property type="entry name" value="INTEGRAL MEMBRANE PROTEIN-RELATED"/>
    <property type="match status" value="1"/>
</dbReference>
<feature type="transmembrane region" description="Helical" evidence="1">
    <location>
        <begin position="410"/>
        <end position="428"/>
    </location>
</feature>
<dbReference type="OrthoDB" id="9772884at2"/>
<evidence type="ECO:0000313" key="2">
    <source>
        <dbReference type="EMBL" id="SDU34565.1"/>
    </source>
</evidence>
<keyword evidence="1" id="KW-0812">Transmembrane</keyword>
<dbReference type="STRING" id="364197.SAMN05216296_3217"/>
<dbReference type="EMBL" id="LT629785">
    <property type="protein sequence ID" value="SDU34565.1"/>
    <property type="molecule type" value="Genomic_DNA"/>
</dbReference>
<protein>
    <recommendedName>
        <fullName evidence="4">Membrane protein YfhO</fullName>
    </recommendedName>
</protein>
<evidence type="ECO:0008006" key="4">
    <source>
        <dbReference type="Google" id="ProtNLM"/>
    </source>
</evidence>
<sequence length="779" mass="85621">MSGNVQTGINIGHSCLRGAVIRCMNAISPLTLLIVLVTWFWWPSLWQGEVIIHADSAHHGWTLLSVLHNWILGEADLLWDSGIYGGHPVFAESQGGYLNPTNLLSALLFKPEHGVGVLHWLNMLVAGVGLYVLCRQLDIDRWAAAFGATVCTFSTIWISIQYNISVSGTLAWLPWLLVACEFWLRQPGVARALWIPLPATLMLFSGYPHLVHGAAIYLLVYGSSLLITKGGRLMVLPHVWKIISGMALALILTVLLSAVQLMPILELIQYSHRRDGVALPFGGATPVSSYIRGFLFWAWPIKPIQEMGSLGILAAAIFSVIGLLAKPSPRILAHACAAFALINLGVEFASPIFRFVYNNNLVPGLHNYRIMHPFLLVAVVGVSVVSARGLSVITDCVKSQRLQYFIMSKVSILAIGIVILIAGLYVWMGENSDTYRSDCLLVIVMSISSYLLILLTKEKFIAPASFLTLIVYVLITRDEVFRFFPAEKLNPSEEVNLILSDLDQVNYRSMINNPYAPGFVFMAANSAELEAGYRYMINNLIPHPAALWGIKSIDGSMGLALSRRRILDPVFQNELEGKSNVPPGARAIDVLGIRYVSMLGQASAPGLHGVTENIYKNDYALPLIRSYQSAVVADSTEEAVGLLSAGKAGDKLIVETEAAFSDSTSRCGEISRANLKVIENRSEYYKVEIKSECAGWLFIADAFYPGWQAKVNGVSVELYPAQVLGKALKYPPGDSVVEVLYRPNSFRIGLFVSTGGLILWCGLFSLRLRRNKPRVALGR</sequence>
<dbReference type="RefSeq" id="WP_157718894.1">
    <property type="nucleotide sequence ID" value="NZ_LT629785.1"/>
</dbReference>
<dbReference type="InterPro" id="IPR018580">
    <property type="entry name" value="Uncharacterised_YfhO"/>
</dbReference>
<keyword evidence="1" id="KW-1133">Transmembrane helix</keyword>
<evidence type="ECO:0000256" key="1">
    <source>
        <dbReference type="SAM" id="Phobius"/>
    </source>
</evidence>
<dbReference type="AlphaFoldDB" id="A0A1H2HRY5"/>
<accession>A0A1H2HRY5</accession>